<dbReference type="Proteomes" id="UP000772151">
    <property type="component" value="Unassembled WGS sequence"/>
</dbReference>
<dbReference type="SUPFAM" id="SSF53448">
    <property type="entry name" value="Nucleotide-diphospho-sugar transferases"/>
    <property type="match status" value="1"/>
</dbReference>
<gene>
    <name evidence="2" type="ORF">E7203_08810</name>
</gene>
<protein>
    <submittedName>
        <fullName evidence="2">Glycosyl transferase family 2</fullName>
    </submittedName>
</protein>
<proteinExistence type="predicted"/>
<dbReference type="Pfam" id="PF13712">
    <property type="entry name" value="Glyco_tranf_2_5"/>
    <property type="match status" value="1"/>
</dbReference>
<comment type="caution">
    <text evidence="2">The sequence shown here is derived from an EMBL/GenBank/DDBJ whole genome shotgun (WGS) entry which is preliminary data.</text>
</comment>
<dbReference type="InterPro" id="IPR029044">
    <property type="entry name" value="Nucleotide-diphossugar_trans"/>
</dbReference>
<name>A0A927WF27_SELRU</name>
<dbReference type="RefSeq" id="WP_303669637.1">
    <property type="nucleotide sequence ID" value="NZ_SVCA01000007.1"/>
</dbReference>
<dbReference type="InterPro" id="IPR059123">
    <property type="entry name" value="StrF_dom"/>
</dbReference>
<evidence type="ECO:0000259" key="1">
    <source>
        <dbReference type="Pfam" id="PF13712"/>
    </source>
</evidence>
<sequence>MRAQEQLNEAVRWDLVKVLRRIENGIEPQNNINRLWQICEQESIGFEYLQSFMKQALFHYERTLQRIAASLQTEDEVNPDKIAFILCVNDEADFSEAKLYLQHLYIPAGMTVEIIPIRRAVSMCAGYEQGRSASNAKYKIYLHQDVQVIRKNLVDELLSIFRDTRVGLIGLAGCEKLPENGVWWSGEGIHNIIAHALWPEKIHIFGGKVPNCQVQAADGVLLATQYDIPWPQDILRGWHFYDIAMCQEYRKRGYQVVLPRQDEPWIIHQTRHTRAGEDYYQQQKIFLQHYYPFC</sequence>
<evidence type="ECO:0000313" key="3">
    <source>
        <dbReference type="Proteomes" id="UP000772151"/>
    </source>
</evidence>
<organism evidence="2 3">
    <name type="scientific">Selenomonas ruminantium</name>
    <dbReference type="NCBI Taxonomy" id="971"/>
    <lineage>
        <taxon>Bacteria</taxon>
        <taxon>Bacillati</taxon>
        <taxon>Bacillota</taxon>
        <taxon>Negativicutes</taxon>
        <taxon>Selenomonadales</taxon>
        <taxon>Selenomonadaceae</taxon>
        <taxon>Selenomonas</taxon>
    </lineage>
</organism>
<accession>A0A927WF27</accession>
<dbReference type="Gene3D" id="3.90.550.10">
    <property type="entry name" value="Spore Coat Polysaccharide Biosynthesis Protein SpsA, Chain A"/>
    <property type="match status" value="1"/>
</dbReference>
<feature type="domain" description="Streptomycin biosynthesis protein StrF" evidence="1">
    <location>
        <begin position="83"/>
        <end position="290"/>
    </location>
</feature>
<dbReference type="AlphaFoldDB" id="A0A927WF27"/>
<evidence type="ECO:0000313" key="2">
    <source>
        <dbReference type="EMBL" id="MBE6085532.1"/>
    </source>
</evidence>
<keyword evidence="2" id="KW-0808">Transferase</keyword>
<reference evidence="2" key="1">
    <citation type="submission" date="2019-04" db="EMBL/GenBank/DDBJ databases">
        <title>Evolution of Biomass-Degrading Anaerobic Consortia Revealed by Metagenomics.</title>
        <authorList>
            <person name="Peng X."/>
        </authorList>
    </citation>
    <scope>NUCLEOTIDE SEQUENCE</scope>
    <source>
        <strain evidence="2">SIG242</strain>
    </source>
</reference>
<dbReference type="EMBL" id="SVCA01000007">
    <property type="protein sequence ID" value="MBE6085532.1"/>
    <property type="molecule type" value="Genomic_DNA"/>
</dbReference>
<dbReference type="GO" id="GO:0016740">
    <property type="term" value="F:transferase activity"/>
    <property type="evidence" value="ECO:0007669"/>
    <property type="project" value="UniProtKB-KW"/>
</dbReference>